<dbReference type="PANTHER" id="PTHR48125">
    <property type="entry name" value="LP07818P1"/>
    <property type="match status" value="1"/>
</dbReference>
<dbReference type="Gene3D" id="3.50.90.10">
    <property type="entry name" value="YerB-like"/>
    <property type="match status" value="1"/>
</dbReference>
<dbReference type="Proteomes" id="UP000252355">
    <property type="component" value="Unassembled WGS sequence"/>
</dbReference>
<dbReference type="AlphaFoldDB" id="A0A367ZNS0"/>
<feature type="compositionally biased region" description="Pro residues" evidence="1">
    <location>
        <begin position="652"/>
        <end position="665"/>
    </location>
</feature>
<feature type="region of interest" description="Disordered" evidence="1">
    <location>
        <begin position="630"/>
        <end position="665"/>
    </location>
</feature>
<evidence type="ECO:0000313" key="4">
    <source>
        <dbReference type="EMBL" id="RCK79690.1"/>
    </source>
</evidence>
<evidence type="ECO:0000259" key="3">
    <source>
        <dbReference type="Pfam" id="PF17479"/>
    </source>
</evidence>
<evidence type="ECO:0000259" key="2">
    <source>
        <dbReference type="Pfam" id="PF11258"/>
    </source>
</evidence>
<name>A0A367ZNS0_9BACT</name>
<gene>
    <name evidence="4" type="ORF">OZSIB_4162</name>
</gene>
<dbReference type="PANTHER" id="PTHR48125:SF10">
    <property type="entry name" value="OS12G0136300 PROTEIN"/>
    <property type="match status" value="1"/>
</dbReference>
<organism evidence="4 5">
    <name type="scientific">Candidatus Ozemobacter sibiricus</name>
    <dbReference type="NCBI Taxonomy" id="2268124"/>
    <lineage>
        <taxon>Bacteria</taxon>
        <taxon>Candidatus Ozemobacteria</taxon>
        <taxon>Candidatus Ozemobacterales</taxon>
        <taxon>Candidatus Ozemobacteraceae</taxon>
        <taxon>Candidatus Ozemobacter</taxon>
    </lineage>
</organism>
<evidence type="ECO:0000256" key="1">
    <source>
        <dbReference type="SAM" id="MobiDB-lite"/>
    </source>
</evidence>
<protein>
    <recommendedName>
        <fullName evidence="6">DUF3048 domain-containing protein</fullName>
    </recommendedName>
</protein>
<evidence type="ECO:0008006" key="6">
    <source>
        <dbReference type="Google" id="ProtNLM"/>
    </source>
</evidence>
<dbReference type="Pfam" id="PF17479">
    <property type="entry name" value="DUF3048_C"/>
    <property type="match status" value="1"/>
</dbReference>
<comment type="caution">
    <text evidence="4">The sequence shown here is derived from an EMBL/GenBank/DDBJ whole genome shotgun (WGS) entry which is preliminary data.</text>
</comment>
<dbReference type="SUPFAM" id="SSF159774">
    <property type="entry name" value="YerB-like"/>
    <property type="match status" value="1"/>
</dbReference>
<evidence type="ECO:0000313" key="5">
    <source>
        <dbReference type="Proteomes" id="UP000252355"/>
    </source>
</evidence>
<sequence>MSLNRQFLRRCGSGWGILPLAGMVLLLGATLVWAQELEDIRQYLALRDELAQIKGFLERSLADEPGTGSLANPAAELEIKDRLSRLDGEIGRLAKMPGPLAAYYADRLQRLAADCRALFPVFVQRLALSVRQPVATGPTLLSAVPPAPPVTGVAAPTPSPGYGAPAAPAPAMVTTTSPPGPPPSVSSTPMVATASVDGPLPSTGTFAPAPGQGLSGSTGPIAAGPETELRRRRREFFHPIGVRTLLDRRWARGGLPGAPRLGLPALPPETPPTTVSASMAAGLPLPAPAPSPAPAPVAPVATGPIHTITYPTLPPPVDGMPVTIRPLEPWDGPDPQVRETPGMRPLAVMIENHAHARPQTGLDEAEVVYEIPVEGGITRFMALYYHVPGIIGPVRSCREYFIDRAFEVNALYVHCGGSPKGYEYIGKTKIFAIDEISNGGPFFRDKTRKAPHNLYARGKDLIETANQRHPMQLPYQRLPLRYGPHPTAGSVPGRGLAIRYHGNYSVSYRFNPRYNLYDRFMNGVQHLDRVTLRPVSPGTVILQEAAMRVVDDKGRQEITFFGQGKAFILYGGTLIRATWKKDGLRDFTRFYDEQGRPVIFSNKAPVWIQVVSPQNAVAFDPPLVPARVAAAPPTAAPPPPTTMAAASEAAPVPAPPAGPPPGATP</sequence>
<dbReference type="InterPro" id="IPR021416">
    <property type="entry name" value="DUF3048_N"/>
</dbReference>
<feature type="domain" description="DUF3048" evidence="2">
    <location>
        <begin position="340"/>
        <end position="469"/>
    </location>
</feature>
<proteinExistence type="predicted"/>
<feature type="compositionally biased region" description="Low complexity" evidence="1">
    <location>
        <begin position="642"/>
        <end position="651"/>
    </location>
</feature>
<dbReference type="Pfam" id="PF11258">
    <property type="entry name" value="DUF3048"/>
    <property type="match status" value="1"/>
</dbReference>
<accession>A0A367ZNS0</accession>
<reference evidence="4 5" key="1">
    <citation type="submission" date="2018-05" db="EMBL/GenBank/DDBJ databases">
        <title>A metagenomic window into the 2 km-deep terrestrial subsurface aquifer revealed taxonomically and functionally diverse microbial community comprising novel uncultured bacterial lineages.</title>
        <authorList>
            <person name="Kadnikov V.V."/>
            <person name="Mardanov A.V."/>
            <person name="Beletsky A.V."/>
            <person name="Banks D."/>
            <person name="Pimenov N.V."/>
            <person name="Frank Y.A."/>
            <person name="Karnachuk O.V."/>
            <person name="Ravin N.V."/>
        </authorList>
    </citation>
    <scope>NUCLEOTIDE SEQUENCE [LARGE SCALE GENOMIC DNA]</scope>
    <source>
        <strain evidence="4">BY5</strain>
    </source>
</reference>
<dbReference type="InterPro" id="IPR023158">
    <property type="entry name" value="YerB-like_sf"/>
</dbReference>
<feature type="domain" description="DUF3048" evidence="3">
    <location>
        <begin position="497"/>
        <end position="601"/>
    </location>
</feature>
<dbReference type="InterPro" id="IPR035328">
    <property type="entry name" value="DUF3048_C"/>
</dbReference>
<dbReference type="EMBL" id="QOQW01000011">
    <property type="protein sequence ID" value="RCK79690.1"/>
    <property type="molecule type" value="Genomic_DNA"/>
</dbReference>